<keyword evidence="1" id="KW-1133">Transmembrane helix</keyword>
<evidence type="ECO:0000313" key="2">
    <source>
        <dbReference type="EMBL" id="WOT02865.1"/>
    </source>
</evidence>
<feature type="transmembrane region" description="Helical" evidence="1">
    <location>
        <begin position="26"/>
        <end position="47"/>
    </location>
</feature>
<feature type="transmembrane region" description="Helical" evidence="1">
    <location>
        <begin position="54"/>
        <end position="72"/>
    </location>
</feature>
<reference evidence="2" key="1">
    <citation type="submission" date="2017-12" db="EMBL/GenBank/DDBJ databases">
        <authorList>
            <person name="Thomas-White K."/>
            <person name="Wolfe A.J."/>
        </authorList>
    </citation>
    <scope>NUCLEOTIDE SEQUENCE</scope>
    <source>
        <strain evidence="2">UMB0763</strain>
    </source>
</reference>
<gene>
    <name evidence="2" type="ORF">CYJ47_03580</name>
</gene>
<reference evidence="2" key="2">
    <citation type="submission" date="2023-10" db="EMBL/GenBank/DDBJ databases">
        <authorList>
            <person name="Choi B."/>
        </authorList>
    </citation>
    <scope>NUCLEOTIDE SEQUENCE</scope>
    <source>
        <strain evidence="2">UMB0763</strain>
    </source>
</reference>
<keyword evidence="1" id="KW-0472">Membrane</keyword>
<proteinExistence type="predicted"/>
<dbReference type="AlphaFoldDB" id="A0AAF0YYF9"/>
<feature type="transmembrane region" description="Helical" evidence="1">
    <location>
        <begin position="84"/>
        <end position="101"/>
    </location>
</feature>
<evidence type="ECO:0000313" key="3">
    <source>
        <dbReference type="Proteomes" id="UP000234560"/>
    </source>
</evidence>
<dbReference type="EMBL" id="CP136958">
    <property type="protein sequence ID" value="WOT02865.1"/>
    <property type="molecule type" value="Genomic_DNA"/>
</dbReference>
<sequence>MRHVVVFSGLILYVLAAVLGSDAGWLAQALGVVTGIGLGAPALYWMLARFRLTTVLLCGFVLVVVWNYVYLAFIGHTPPLNSGFLWRVTPPLVILGLAALAPSNNSPAS</sequence>
<protein>
    <submittedName>
        <fullName evidence="2">Uncharacterized protein</fullName>
    </submittedName>
</protein>
<dbReference type="KEGG" id="cpyr:CYJ47_03580"/>
<organism evidence="2 3">
    <name type="scientific">Corynebacterium pyruviciproducens</name>
    <dbReference type="NCBI Taxonomy" id="598660"/>
    <lineage>
        <taxon>Bacteria</taxon>
        <taxon>Bacillati</taxon>
        <taxon>Actinomycetota</taxon>
        <taxon>Actinomycetes</taxon>
        <taxon>Mycobacteriales</taxon>
        <taxon>Corynebacteriaceae</taxon>
        <taxon>Corynebacterium</taxon>
    </lineage>
</organism>
<keyword evidence="1" id="KW-0812">Transmembrane</keyword>
<accession>A0AAF0YYF9</accession>
<name>A0AAF0YYF9_9CORY</name>
<evidence type="ECO:0000256" key="1">
    <source>
        <dbReference type="SAM" id="Phobius"/>
    </source>
</evidence>
<dbReference type="Proteomes" id="UP000234560">
    <property type="component" value="Chromosome"/>
</dbReference>
<dbReference type="RefSeq" id="WP_101678389.1">
    <property type="nucleotide sequence ID" value="NZ_CAMIHY010000006.1"/>
</dbReference>